<keyword evidence="2" id="KW-0812">Transmembrane</keyword>
<feature type="transmembrane region" description="Helical" evidence="2">
    <location>
        <begin position="55"/>
        <end position="72"/>
    </location>
</feature>
<dbReference type="Pfam" id="PF13779">
    <property type="entry name" value="DUF4175"/>
    <property type="match status" value="1"/>
</dbReference>
<feature type="region of interest" description="Disordered" evidence="1">
    <location>
        <begin position="1"/>
        <end position="31"/>
    </location>
</feature>
<sequence length="931" mass="101703">MAGRAGVSATSLPQGLPTPQAGASPQPADLPGGRLPLRLRLSRRRARRVLTIERLWRALRLPLVLLLAWGLLGLVRLPQSLPDLLHSILEGALLFGVFYLAYRRLHASKPLTEREIDQRIEHDSALANQPLSTLTDQAATSGPVPDATQRAIWGQHRARTLLALRNLKVRGPYLFPDWGSRLGLLACLLLVTGGVFHAAPHTFSRLRAALLPGTDDDTVPLPHVQAWIDLPGWARGAPIFLSETSGPKAPLPQGARLHVVVSGSTGWPILRGTGAPTLRALSPTSWEATAPLMRSGTVTLTVRGRQLARWPLKVLPDLPPQVTWTARPKAEGWRTAFAWQAAQPSGLKSVIVVLSWPPGRAHPRQVSRLSLPFKGHPQTEKTVSVIDTSENILAGLKVEGRLEATSLSGQTAVSAPVVFRLGSRSFSDPLARALIETRQRLGLRDETLHEAEQDLSLLAALPLPASLQLPLATLLVHLQTTRRKDGSLQPILADLWYLALYAEDRATLGPQMAALMARLRADQRAAELALRSMAGHQPVPLDQQTALHEDLAGMETALDHRMALMRQLAGQNGLLIPMPQGKGTPWHRLAGKIQTEALDGQTEAALMHLAEMSEMAEQMRQAGTPDLQELARQMQARAEARLQRRALQDLIRRETALLNHGQARLAVVQHKNDVVAQSRDISQMSTAELLRQLGMQPPAELEAQAPAPAPEVTLDPATEQQQAQQRQEDHATQKALQTLDRILENRGKTLTGKQTPGLLKADRDMQTALQALARRDDPQAVSAEEKVLQDLSQARNQMRQNQKAAQGKSQGRLGFIPPQGQARPQSQDQGGQGEEQDPDEDGQDPDDDSDTPASQANRDPLGRKLDNSPESDAHIPDRHDDAAQAIEKELRRRASDRTRPQSELDYLNRLLAPFRAQSGTGAGSGTTDSQP</sequence>
<comment type="caution">
    <text evidence="3">The sequence shown here is derived from an EMBL/GenBank/DDBJ whole genome shotgun (WGS) entry which is preliminary data.</text>
</comment>
<feature type="compositionally biased region" description="Basic and acidic residues" evidence="1">
    <location>
        <begin position="860"/>
        <end position="902"/>
    </location>
</feature>
<feature type="compositionally biased region" description="Polar residues" evidence="1">
    <location>
        <begin position="795"/>
        <end position="809"/>
    </location>
</feature>
<feature type="transmembrane region" description="Helical" evidence="2">
    <location>
        <begin position="84"/>
        <end position="102"/>
    </location>
</feature>
<keyword evidence="2" id="KW-1133">Transmembrane helix</keyword>
<proteinExistence type="predicted"/>
<gene>
    <name evidence="3" type="ORF">E3202_00550</name>
</gene>
<dbReference type="AlphaFoldDB" id="A0A506UQD2"/>
<evidence type="ECO:0000313" key="3">
    <source>
        <dbReference type="EMBL" id="TPW35509.1"/>
    </source>
</evidence>
<feature type="region of interest" description="Disordered" evidence="1">
    <location>
        <begin position="795"/>
        <end position="931"/>
    </location>
</feature>
<keyword evidence="4" id="KW-1185">Reference proteome</keyword>
<name>A0A506UQD2_9PROT</name>
<keyword evidence="2" id="KW-0472">Membrane</keyword>
<evidence type="ECO:0000313" key="4">
    <source>
        <dbReference type="Proteomes" id="UP000315037"/>
    </source>
</evidence>
<organism evidence="3 4">
    <name type="scientific">Oecophyllibacter saccharovorans</name>
    <dbReference type="NCBI Taxonomy" id="2558360"/>
    <lineage>
        <taxon>Bacteria</taxon>
        <taxon>Pseudomonadati</taxon>
        <taxon>Pseudomonadota</taxon>
        <taxon>Alphaproteobacteria</taxon>
        <taxon>Acetobacterales</taxon>
        <taxon>Acetobacteraceae</taxon>
        <taxon>Oecophyllibacter</taxon>
    </lineage>
</organism>
<dbReference type="Proteomes" id="UP000315037">
    <property type="component" value="Unassembled WGS sequence"/>
</dbReference>
<feature type="transmembrane region" description="Helical" evidence="2">
    <location>
        <begin position="178"/>
        <end position="199"/>
    </location>
</feature>
<reference evidence="3 4" key="1">
    <citation type="submission" date="2019-03" db="EMBL/GenBank/DDBJ databases">
        <title>The complete genome sequence of Neokomagataea sp. Jb2 NBRC113641.</title>
        <authorList>
            <person name="Chua K.-O."/>
            <person name="Chan K.-G."/>
            <person name="See-Too W.-S."/>
        </authorList>
    </citation>
    <scope>NUCLEOTIDE SEQUENCE [LARGE SCALE GENOMIC DNA]</scope>
    <source>
        <strain evidence="3 4">Jb2</strain>
    </source>
</reference>
<accession>A0A506UQD2</accession>
<dbReference type="InterPro" id="IPR012683">
    <property type="entry name" value="CHP02302_TM"/>
</dbReference>
<evidence type="ECO:0000256" key="2">
    <source>
        <dbReference type="SAM" id="Phobius"/>
    </source>
</evidence>
<evidence type="ECO:0000256" key="1">
    <source>
        <dbReference type="SAM" id="MobiDB-lite"/>
    </source>
</evidence>
<feature type="compositionally biased region" description="Acidic residues" evidence="1">
    <location>
        <begin position="834"/>
        <end position="850"/>
    </location>
</feature>
<protein>
    <submittedName>
        <fullName evidence="3">DUF4175 family protein</fullName>
    </submittedName>
</protein>
<dbReference type="EMBL" id="SORZ01000001">
    <property type="protein sequence ID" value="TPW35509.1"/>
    <property type="molecule type" value="Genomic_DNA"/>
</dbReference>